<dbReference type="STRING" id="1306519.BIW12_14190"/>
<evidence type="ECO:0000313" key="2">
    <source>
        <dbReference type="Proteomes" id="UP000178198"/>
    </source>
</evidence>
<evidence type="ECO:0000313" key="1">
    <source>
        <dbReference type="EMBL" id="APA00478.1"/>
    </source>
</evidence>
<dbReference type="EMBL" id="CP017774">
    <property type="protein sequence ID" value="APA00478.1"/>
    <property type="molecule type" value="Genomic_DNA"/>
</dbReference>
<accession>A0A1D9PD91</accession>
<organism evidence="1 2">
    <name type="scientific">Flavobacterium commune</name>
    <dbReference type="NCBI Taxonomy" id="1306519"/>
    <lineage>
        <taxon>Bacteria</taxon>
        <taxon>Pseudomonadati</taxon>
        <taxon>Bacteroidota</taxon>
        <taxon>Flavobacteriia</taxon>
        <taxon>Flavobacteriales</taxon>
        <taxon>Flavobacteriaceae</taxon>
        <taxon>Flavobacterium</taxon>
    </lineage>
</organism>
<dbReference type="KEGG" id="fcm:BIW12_14190"/>
<dbReference type="Proteomes" id="UP000178198">
    <property type="component" value="Chromosome"/>
</dbReference>
<reference evidence="1 2" key="1">
    <citation type="submission" date="2016-10" db="EMBL/GenBank/DDBJ databases">
        <title>Complete Genome Sequence of Flavobacterium sp. PK15.</title>
        <authorList>
            <person name="Ekwe A."/>
            <person name="Kim S.B."/>
        </authorList>
    </citation>
    <scope>NUCLEOTIDE SEQUENCE [LARGE SCALE GENOMIC DNA]</scope>
    <source>
        <strain evidence="1 2">PK15</strain>
    </source>
</reference>
<protein>
    <submittedName>
        <fullName evidence="1">Uncharacterized protein</fullName>
    </submittedName>
</protein>
<keyword evidence="2" id="KW-1185">Reference proteome</keyword>
<dbReference type="PROSITE" id="PS51257">
    <property type="entry name" value="PROKAR_LIPOPROTEIN"/>
    <property type="match status" value="1"/>
</dbReference>
<proteinExistence type="predicted"/>
<gene>
    <name evidence="1" type="ORF">BIW12_14190</name>
</gene>
<name>A0A1D9PD91_9FLAO</name>
<dbReference type="RefSeq" id="WP_071185715.1">
    <property type="nucleotide sequence ID" value="NZ_CP017774.1"/>
</dbReference>
<dbReference type="AlphaFoldDB" id="A0A1D9PD91"/>
<sequence length="167" mass="19534">MRRFLLLLLGLFIMISCNENKKKDIEKSNVVNRKIIISKDKKSKDLLSAVNSDTLVINYKCAVIYEPTEKSIQRSKKDVNEENFDIGLDDVLFYISESTEYLESKKIKVITTENNKILKFNSNDKNMTIINLDLEKEMFGIYLFDPKQKPKKVNIIDISDEFESYMK</sequence>
<dbReference type="OrthoDB" id="1046005at2"/>